<dbReference type="GO" id="GO:0030276">
    <property type="term" value="F:clathrin binding"/>
    <property type="evidence" value="ECO:0007669"/>
    <property type="project" value="TreeGrafter"/>
</dbReference>
<dbReference type="SUPFAM" id="SSF48452">
    <property type="entry name" value="TPR-like"/>
    <property type="match status" value="1"/>
</dbReference>
<dbReference type="PROSITE" id="PS50030">
    <property type="entry name" value="UBA"/>
    <property type="match status" value="1"/>
</dbReference>
<dbReference type="GO" id="GO:0005737">
    <property type="term" value="C:cytoplasm"/>
    <property type="evidence" value="ECO:0007669"/>
    <property type="project" value="TreeGrafter"/>
</dbReference>
<dbReference type="GO" id="GO:0031982">
    <property type="term" value="C:vesicle"/>
    <property type="evidence" value="ECO:0007669"/>
    <property type="project" value="TreeGrafter"/>
</dbReference>
<proteinExistence type="predicted"/>
<feature type="compositionally biased region" description="Polar residues" evidence="1">
    <location>
        <begin position="98"/>
        <end position="117"/>
    </location>
</feature>
<dbReference type="InterPro" id="IPR011990">
    <property type="entry name" value="TPR-like_helical_dom_sf"/>
</dbReference>
<evidence type="ECO:0000256" key="1">
    <source>
        <dbReference type="SAM" id="MobiDB-lite"/>
    </source>
</evidence>
<evidence type="ECO:0000313" key="4">
    <source>
        <dbReference type="Proteomes" id="UP000774326"/>
    </source>
</evidence>
<feature type="region of interest" description="Disordered" evidence="1">
    <location>
        <begin position="500"/>
        <end position="529"/>
    </location>
</feature>
<feature type="region of interest" description="Disordered" evidence="1">
    <location>
        <begin position="666"/>
        <end position="729"/>
    </location>
</feature>
<dbReference type="InterPro" id="IPR015940">
    <property type="entry name" value="UBA"/>
</dbReference>
<dbReference type="Proteomes" id="UP000774326">
    <property type="component" value="Unassembled WGS sequence"/>
</dbReference>
<sequence>MSQKPDQFASLFESSLKPKTAQTNSNLSLLERQKLQSTSSFSSQSGSSTPSTSQWNGLDLLGRSGSSSKNGSAAKIPNSNVSSSGSGSGSDLFEGFDTLNSEKVNGTVPMNASQGSSKTEDLFEGFKSYTQPPSSTPPLNQTRDNGSASGNVLDDFDIFANDTKLNSFQNKTTPQSQDIDDLFSVFDTPSQAPTPAPVPAPVIADRPPQPPQSRSPSSSNHDTMPSRPKPKPRAREPLPTVNQDTYDESIAQLMEMGFSLEQSKSALAQTTDGVNVEQAITVLMNAAHSNTRSSRPPLPERRTAGNPDYIQNISKLVSSTTTKLMKSKYINDVSSMFAANGSGSDDGRPAWMRDNAKYKDMSRGQYDDDEPVEFDEQMLQGIKLSQGRRDLQDFDDGDEEIYERPQPSKPRAHQTTQVRHQKFKFDDDGDAVLQSQSRHRRREPAPAPRPIVSTQSQPEIDLFSLDPIQEHQQQQQPEVDLFSSPAVTQSKPEIDLFNTHIDDLNGTSTTAARNSSSSRGSSRPTVPITSTQLSFFKDSREQGSIAYKQGDFTLALQHYEVSLESLPLKHILRIIAYSNCITTLLKNGQNKKALAYSDAALEIIGEGKGKGEEVEPTKDMFSFWVKISTKRAEALEHLEKYQEALQAYTTLIENGSTGKIIMEGKRRCQDVLNPKPKPTSKPKTTTTTPNSTSTQRKPHPAPRPASSSSFSSAQQFTNETVERVKATHHAEEALESQKFALHDMITAKLQTWSSGNETNLRVLLSTLHTILPSEQQWKPVSATDLVMPKKVKINYMKAVSKCHPDKIKKDATVENRMICEGVFVVLNTAWEGFKAENGL</sequence>
<dbReference type="Gene3D" id="1.10.8.10">
    <property type="entry name" value="DNA helicase RuvA subunit, C-terminal domain"/>
    <property type="match status" value="1"/>
</dbReference>
<dbReference type="Gene3D" id="1.10.287.110">
    <property type="entry name" value="DnaJ domain"/>
    <property type="match status" value="1"/>
</dbReference>
<dbReference type="Pfam" id="PF00627">
    <property type="entry name" value="UBA"/>
    <property type="match status" value="1"/>
</dbReference>
<feature type="region of interest" description="Disordered" evidence="1">
    <location>
        <begin position="1"/>
        <end position="154"/>
    </location>
</feature>
<dbReference type="SUPFAM" id="SSF46565">
    <property type="entry name" value="Chaperone J-domain"/>
    <property type="match status" value="1"/>
</dbReference>
<evidence type="ECO:0000259" key="2">
    <source>
        <dbReference type="PROSITE" id="PS50030"/>
    </source>
</evidence>
<reference evidence="3" key="1">
    <citation type="journal article" date="2021" name="Open Biol.">
        <title>Shared evolutionary footprints suggest mitochondrial oxidative damage underlies multiple complex I losses in fungi.</title>
        <authorList>
            <person name="Schikora-Tamarit M.A."/>
            <person name="Marcet-Houben M."/>
            <person name="Nosek J."/>
            <person name="Gabaldon T."/>
        </authorList>
    </citation>
    <scope>NUCLEOTIDE SEQUENCE</scope>
    <source>
        <strain evidence="3">CBS2887</strain>
    </source>
</reference>
<dbReference type="SUPFAM" id="SSF46934">
    <property type="entry name" value="UBA-like"/>
    <property type="match status" value="1"/>
</dbReference>
<feature type="compositionally biased region" description="Low complexity" evidence="1">
    <location>
        <begin position="705"/>
        <end position="716"/>
    </location>
</feature>
<organism evidence="3 4">
    <name type="scientific">Wickerhamomyces pijperi</name>
    <name type="common">Yeast</name>
    <name type="synonym">Pichia pijperi</name>
    <dbReference type="NCBI Taxonomy" id="599730"/>
    <lineage>
        <taxon>Eukaryota</taxon>
        <taxon>Fungi</taxon>
        <taxon>Dikarya</taxon>
        <taxon>Ascomycota</taxon>
        <taxon>Saccharomycotina</taxon>
        <taxon>Saccharomycetes</taxon>
        <taxon>Phaffomycetales</taxon>
        <taxon>Wickerhamomycetaceae</taxon>
        <taxon>Wickerhamomyces</taxon>
    </lineage>
</organism>
<dbReference type="GO" id="GO:0072318">
    <property type="term" value="P:clathrin coat disassembly"/>
    <property type="evidence" value="ECO:0007669"/>
    <property type="project" value="TreeGrafter"/>
</dbReference>
<feature type="compositionally biased region" description="Basic and acidic residues" evidence="1">
    <location>
        <begin position="720"/>
        <end position="729"/>
    </location>
</feature>
<dbReference type="OrthoDB" id="1717591at2759"/>
<feature type="region of interest" description="Disordered" evidence="1">
    <location>
        <begin position="399"/>
        <end position="457"/>
    </location>
</feature>
<feature type="compositionally biased region" description="Low complexity" evidence="1">
    <location>
        <begin position="36"/>
        <end position="75"/>
    </location>
</feature>
<feature type="compositionally biased region" description="Low complexity" evidence="1">
    <location>
        <begin position="505"/>
        <end position="523"/>
    </location>
</feature>
<dbReference type="FunFam" id="1.10.287.110:FF:000002">
    <property type="entry name" value="putative tyrosine-protein phosphatase auxilin isoform X2"/>
    <property type="match status" value="1"/>
</dbReference>
<accession>A0A9P8TJ56</accession>
<feature type="compositionally biased region" description="Low complexity" evidence="1">
    <location>
        <begin position="681"/>
        <end position="694"/>
    </location>
</feature>
<keyword evidence="4" id="KW-1185">Reference proteome</keyword>
<evidence type="ECO:0000313" key="3">
    <source>
        <dbReference type="EMBL" id="KAH3681498.1"/>
    </source>
</evidence>
<feature type="domain" description="UBA" evidence="2">
    <location>
        <begin position="244"/>
        <end position="286"/>
    </location>
</feature>
<gene>
    <name evidence="3" type="ORF">WICPIJ_007577</name>
</gene>
<reference evidence="3" key="2">
    <citation type="submission" date="2021-01" db="EMBL/GenBank/DDBJ databases">
        <authorList>
            <person name="Schikora-Tamarit M.A."/>
        </authorList>
    </citation>
    <scope>NUCLEOTIDE SEQUENCE</scope>
    <source>
        <strain evidence="3">CBS2887</strain>
    </source>
</reference>
<feature type="compositionally biased region" description="Polar residues" evidence="1">
    <location>
        <begin position="128"/>
        <end position="150"/>
    </location>
</feature>
<name>A0A9P8TJ56_WICPI</name>
<dbReference type="PANTHER" id="PTHR23172">
    <property type="entry name" value="AUXILIN/CYCLIN G-ASSOCIATED KINASE-RELATED"/>
    <property type="match status" value="1"/>
</dbReference>
<dbReference type="AlphaFoldDB" id="A0A9P8TJ56"/>
<protein>
    <recommendedName>
        <fullName evidence="2">UBA domain-containing protein</fullName>
    </recommendedName>
</protein>
<dbReference type="EMBL" id="JAEUBG010004410">
    <property type="protein sequence ID" value="KAH3681498.1"/>
    <property type="molecule type" value="Genomic_DNA"/>
</dbReference>
<comment type="caution">
    <text evidence="3">The sequence shown here is derived from an EMBL/GenBank/DDBJ whole genome shotgun (WGS) entry which is preliminary data.</text>
</comment>
<dbReference type="Gene3D" id="1.25.40.10">
    <property type="entry name" value="Tetratricopeptide repeat domain"/>
    <property type="match status" value="1"/>
</dbReference>
<dbReference type="InterPro" id="IPR009060">
    <property type="entry name" value="UBA-like_sf"/>
</dbReference>
<feature type="region of interest" description="Disordered" evidence="1">
    <location>
        <begin position="185"/>
        <end position="241"/>
    </location>
</feature>
<dbReference type="GO" id="GO:0072583">
    <property type="term" value="P:clathrin-dependent endocytosis"/>
    <property type="evidence" value="ECO:0007669"/>
    <property type="project" value="TreeGrafter"/>
</dbReference>
<dbReference type="PANTHER" id="PTHR23172:SF19">
    <property type="entry name" value="J DOMAIN-CONTAINING PROTEIN"/>
    <property type="match status" value="1"/>
</dbReference>
<dbReference type="SMART" id="SM00165">
    <property type="entry name" value="UBA"/>
    <property type="match status" value="1"/>
</dbReference>
<dbReference type="InterPro" id="IPR036869">
    <property type="entry name" value="J_dom_sf"/>
</dbReference>